<evidence type="ECO:0000313" key="1">
    <source>
        <dbReference type="EMBL" id="KAA9325687.1"/>
    </source>
</evidence>
<name>A0A5N1IP56_9BACT</name>
<dbReference type="EMBL" id="VTWT01000011">
    <property type="protein sequence ID" value="KAA9325687.1"/>
    <property type="molecule type" value="Genomic_DNA"/>
</dbReference>
<accession>A0A5N1IP56</accession>
<comment type="caution">
    <text evidence="1">The sequence shown here is derived from an EMBL/GenBank/DDBJ whole genome shotgun (WGS) entry which is preliminary data.</text>
</comment>
<organism evidence="1 2">
    <name type="scientific">Adhaeribacter soli</name>
    <dbReference type="NCBI Taxonomy" id="2607655"/>
    <lineage>
        <taxon>Bacteria</taxon>
        <taxon>Pseudomonadati</taxon>
        <taxon>Bacteroidota</taxon>
        <taxon>Cytophagia</taxon>
        <taxon>Cytophagales</taxon>
        <taxon>Hymenobacteraceae</taxon>
        <taxon>Adhaeribacter</taxon>
    </lineage>
</organism>
<dbReference type="AlphaFoldDB" id="A0A5N1IP56"/>
<reference evidence="1 2" key="1">
    <citation type="submission" date="2019-09" db="EMBL/GenBank/DDBJ databases">
        <title>Genome sequence of Adhaeribacter sp. M2.</title>
        <authorList>
            <person name="Srinivasan S."/>
        </authorList>
    </citation>
    <scope>NUCLEOTIDE SEQUENCE [LARGE SCALE GENOMIC DNA]</scope>
    <source>
        <strain evidence="1 2">M2</strain>
    </source>
</reference>
<gene>
    <name evidence="1" type="ORF">F0P94_17285</name>
</gene>
<sequence>MFKKIFFPLLLGLTFLQAPEVRACDACGCGVGSYQFGILPQQARNFAGIRYQYKTDHSTPHHDLKTSETFRTTEFWGRFYPTKKIQVFAILPYNFNEQTIEKTTTNVHGLGDALILANYNLINNTDSLYENVKHNLLLGGGVKLATGKYNRQTEGNTLNPNLQLGSGSYDFVANAIYTIRYNQIGLNSDISCKYNTANQDEFRFGNKLVASSRLFSVLKIKESALMPNAGISTERTAKDTHYGSTLKESGGYANFLNLGTEAYFKKLSTGFTFQKPISQHLSEGFVETGNRWMTHLTYMF</sequence>
<protein>
    <recommendedName>
        <fullName evidence="3">Transporter</fullName>
    </recommendedName>
</protein>
<proteinExistence type="predicted"/>
<evidence type="ECO:0000313" key="2">
    <source>
        <dbReference type="Proteomes" id="UP000326570"/>
    </source>
</evidence>
<evidence type="ECO:0008006" key="3">
    <source>
        <dbReference type="Google" id="ProtNLM"/>
    </source>
</evidence>
<dbReference type="RefSeq" id="WP_150905382.1">
    <property type="nucleotide sequence ID" value="NZ_VTWT01000011.1"/>
</dbReference>
<dbReference type="Proteomes" id="UP000326570">
    <property type="component" value="Unassembled WGS sequence"/>
</dbReference>
<keyword evidence="2" id="KW-1185">Reference proteome</keyword>